<dbReference type="Proteomes" id="UP000235371">
    <property type="component" value="Unassembled WGS sequence"/>
</dbReference>
<dbReference type="STRING" id="1095630.A0A2J6SH44"/>
<sequence length="302" mass="34666">WLDECSDLHEDCPRDQAAELPSRVLDVGPCDGSEEPKLFETNGGSERYMALSYCWGLGQALTTTTSNIEERKRRILLSDSPPTIRDAILVCRELSCRYLWVDALCIIQDSATEWEYEASRMQSVYKNSWVTIVAESADSTECGFLHGRDTRIWDQKAPLKTRGWTLQENLLAPRRLTYRHDSLSFECQSILEEADLLSSCRKLESLSKGQSYDVWNTVVREYSKRYLTQEKDIFPALSGLAKKFQCINQDVYLAGLWKKQLLSGLLWTGENFLTSRPLLKEYRAPSWSWASHNGRTSYFVGN</sequence>
<dbReference type="PANTHER" id="PTHR33112:SF8">
    <property type="entry name" value="HETEROKARYON INCOMPATIBILITY DOMAIN-CONTAINING PROTEIN"/>
    <property type="match status" value="1"/>
</dbReference>
<organism evidence="2 3">
    <name type="scientific">Hyaloscypha bicolor E</name>
    <dbReference type="NCBI Taxonomy" id="1095630"/>
    <lineage>
        <taxon>Eukaryota</taxon>
        <taxon>Fungi</taxon>
        <taxon>Dikarya</taxon>
        <taxon>Ascomycota</taxon>
        <taxon>Pezizomycotina</taxon>
        <taxon>Leotiomycetes</taxon>
        <taxon>Helotiales</taxon>
        <taxon>Hyaloscyphaceae</taxon>
        <taxon>Hyaloscypha</taxon>
        <taxon>Hyaloscypha bicolor</taxon>
    </lineage>
</organism>
<dbReference type="PANTHER" id="PTHR33112">
    <property type="entry name" value="DOMAIN PROTEIN, PUTATIVE-RELATED"/>
    <property type="match status" value="1"/>
</dbReference>
<reference evidence="2 3" key="1">
    <citation type="submission" date="2016-04" db="EMBL/GenBank/DDBJ databases">
        <title>A degradative enzymes factory behind the ericoid mycorrhizal symbiosis.</title>
        <authorList>
            <consortium name="DOE Joint Genome Institute"/>
            <person name="Martino E."/>
            <person name="Morin E."/>
            <person name="Grelet G."/>
            <person name="Kuo A."/>
            <person name="Kohler A."/>
            <person name="Daghino S."/>
            <person name="Barry K."/>
            <person name="Choi C."/>
            <person name="Cichocki N."/>
            <person name="Clum A."/>
            <person name="Copeland A."/>
            <person name="Hainaut M."/>
            <person name="Haridas S."/>
            <person name="Labutti K."/>
            <person name="Lindquist E."/>
            <person name="Lipzen A."/>
            <person name="Khouja H.-R."/>
            <person name="Murat C."/>
            <person name="Ohm R."/>
            <person name="Olson A."/>
            <person name="Spatafora J."/>
            <person name="Veneault-Fourrey C."/>
            <person name="Henrissat B."/>
            <person name="Grigoriev I."/>
            <person name="Martin F."/>
            <person name="Perotto S."/>
        </authorList>
    </citation>
    <scope>NUCLEOTIDE SEQUENCE [LARGE SCALE GENOMIC DNA]</scope>
    <source>
        <strain evidence="2 3">E</strain>
    </source>
</reference>
<feature type="domain" description="Heterokaryon incompatibility" evidence="1">
    <location>
        <begin position="48"/>
        <end position="146"/>
    </location>
</feature>
<accession>A0A2J6SH44</accession>
<dbReference type="InParanoid" id="A0A2J6SH44"/>
<keyword evidence="3" id="KW-1185">Reference proteome</keyword>
<evidence type="ECO:0000313" key="2">
    <source>
        <dbReference type="EMBL" id="PMD50096.1"/>
    </source>
</evidence>
<dbReference type="GeneID" id="36581002"/>
<feature type="non-terminal residue" evidence="2">
    <location>
        <position position="302"/>
    </location>
</feature>
<proteinExistence type="predicted"/>
<name>A0A2J6SH44_9HELO</name>
<evidence type="ECO:0000313" key="3">
    <source>
        <dbReference type="Proteomes" id="UP000235371"/>
    </source>
</evidence>
<protein>
    <submittedName>
        <fullName evidence="2">HET-domain-containing protein</fullName>
    </submittedName>
</protein>
<dbReference type="EMBL" id="KZ613913">
    <property type="protein sequence ID" value="PMD50096.1"/>
    <property type="molecule type" value="Genomic_DNA"/>
</dbReference>
<feature type="non-terminal residue" evidence="2">
    <location>
        <position position="1"/>
    </location>
</feature>
<dbReference type="AlphaFoldDB" id="A0A2J6SH44"/>
<evidence type="ECO:0000259" key="1">
    <source>
        <dbReference type="Pfam" id="PF06985"/>
    </source>
</evidence>
<dbReference type="OrthoDB" id="3595582at2759"/>
<dbReference type="InterPro" id="IPR010730">
    <property type="entry name" value="HET"/>
</dbReference>
<gene>
    <name evidence="2" type="ORF">K444DRAFT_474529</name>
</gene>
<dbReference type="RefSeq" id="XP_024727000.1">
    <property type="nucleotide sequence ID" value="XM_024872922.1"/>
</dbReference>
<dbReference type="Pfam" id="PF06985">
    <property type="entry name" value="HET"/>
    <property type="match status" value="1"/>
</dbReference>